<dbReference type="Gene3D" id="3.30.565.10">
    <property type="entry name" value="Histidine kinase-like ATPase, C-terminal domain"/>
    <property type="match status" value="1"/>
</dbReference>
<dbReference type="PRINTS" id="PR00344">
    <property type="entry name" value="BCTRLSENSOR"/>
</dbReference>
<evidence type="ECO:0000313" key="11">
    <source>
        <dbReference type="Proteomes" id="UP000584642"/>
    </source>
</evidence>
<keyword evidence="3" id="KW-0597">Phosphoprotein</keyword>
<sequence length="918" mass="101131">MAGAGTARFDPDGRLRWVNARFRASFGAPLGGSLAATLDALLTAGTLRDPQERNGAALAEALTEGEHLRLLGPQARAIVLVLSEDEGNGQILTVIAPSRSFDTGGEPAGDRSATVWEGAESAVLLRQRTVTLEERIAERARELAAKQALLATAIDSMTDAICGFDADLRLAVWNRRYADMFRLPEALLKTGTPFVDLARHVAARGDDGPGEVETLVASRVGGASRRDSFAYRYQRSDGSILDVRHSPLPGGGFVRSFTDLTDRARTDEAQRQILQAVSFPLLVTRLGDGVMLTANEPASDLFGVALDGGGFTMVDLFVDPADHRRMLVALDGSGGRVDAFETRLHSAKGHEVWVLLSVRRFRFHGSDALLSCVSDITERKGMEQDLEAQWERSRAVLEGLSQGVMAFDRDLRLMAWNQRVLDLLDIERGFCYFRQPLVEITRYVAERGGYGPGDVEQIIKDRLAFVLGPLPRRNERVRPDGLIMETLTQALPDGAFVTTYTDITDRKRAERELADSRELFELAIRAARDGISQWDVINGTIWFSPQWWSLLGYGKDEMVNTIDRWSELILPEDRAASNRMAFDFVNGVIDECQIVQRYRHRQGHVVYLYTRAIKVCDSTGRTVKLVGSHTDITERIRAEEAVRAAKEQAEAALRDLKDAQAHLIQSEKMAALGSMVAGVAHEVNTPVGNALTGASMLAERTKTIREAFDSGSLRKPDFAEFIETAQEATQLLLLNINRAAELIQSFKQMAVDQASGERRAFALRDYIQEVLRSLGVRLRRAAHTVDVDCPEDLIVDGFPGALSQVITNFVMNSIIHAYSPGQRGRLFIAVCAVGPDEVELRYGDDGKGIAPDLHEKVFEPFFTTNRGSGGSGLGLNIVYNIVTRTLKGRIALESAPGQGATFILRFPRVVPDDAERVR</sequence>
<dbReference type="Proteomes" id="UP000584642">
    <property type="component" value="Unassembled WGS sequence"/>
</dbReference>
<dbReference type="InterPro" id="IPR036097">
    <property type="entry name" value="HisK_dim/P_sf"/>
</dbReference>
<comment type="caution">
    <text evidence="10">The sequence shown here is derived from an EMBL/GenBank/DDBJ whole genome shotgun (WGS) entry which is preliminary data.</text>
</comment>
<proteinExistence type="predicted"/>
<dbReference type="Gene3D" id="3.30.450.20">
    <property type="entry name" value="PAS domain"/>
    <property type="match status" value="4"/>
</dbReference>
<dbReference type="Pfam" id="PF13426">
    <property type="entry name" value="PAS_9"/>
    <property type="match status" value="1"/>
</dbReference>
<evidence type="ECO:0000256" key="4">
    <source>
        <dbReference type="ARBA" id="ARBA00022679"/>
    </source>
</evidence>
<dbReference type="InterPro" id="IPR000014">
    <property type="entry name" value="PAS"/>
</dbReference>
<dbReference type="PROSITE" id="PS50113">
    <property type="entry name" value="PAC"/>
    <property type="match status" value="2"/>
</dbReference>
<dbReference type="SUPFAM" id="SSF47384">
    <property type="entry name" value="Homodimeric domain of signal transducing histidine kinase"/>
    <property type="match status" value="1"/>
</dbReference>
<dbReference type="PROSITE" id="PS50109">
    <property type="entry name" value="HIS_KIN"/>
    <property type="match status" value="1"/>
</dbReference>
<feature type="domain" description="PAC" evidence="9">
    <location>
        <begin position="338"/>
        <end position="388"/>
    </location>
</feature>
<dbReference type="EMBL" id="JABFDB010000001">
    <property type="protein sequence ID" value="NYZ18143.1"/>
    <property type="molecule type" value="Genomic_DNA"/>
</dbReference>
<comment type="catalytic activity">
    <reaction evidence="1">
        <text>ATP + protein L-histidine = ADP + protein N-phospho-L-histidine.</text>
        <dbReference type="EC" id="2.7.13.3"/>
    </reaction>
</comment>
<dbReference type="InterPro" id="IPR000700">
    <property type="entry name" value="PAS-assoc_C"/>
</dbReference>
<feature type="domain" description="PAS" evidence="8">
    <location>
        <begin position="516"/>
        <end position="574"/>
    </location>
</feature>
<keyword evidence="5" id="KW-0418">Kinase</keyword>
<dbReference type="CDD" id="cd00082">
    <property type="entry name" value="HisKA"/>
    <property type="match status" value="1"/>
</dbReference>
<feature type="domain" description="PAC" evidence="9">
    <location>
        <begin position="588"/>
        <end position="644"/>
    </location>
</feature>
<dbReference type="RefSeq" id="WP_180279912.1">
    <property type="nucleotide sequence ID" value="NZ_JABFDB010000001.1"/>
</dbReference>
<keyword evidence="6" id="KW-0175">Coiled coil</keyword>
<gene>
    <name evidence="10" type="ORF">HND93_00345</name>
</gene>
<dbReference type="Gene3D" id="1.10.287.130">
    <property type="match status" value="1"/>
</dbReference>
<dbReference type="PROSITE" id="PS50112">
    <property type="entry name" value="PAS"/>
    <property type="match status" value="1"/>
</dbReference>
<dbReference type="PANTHER" id="PTHR43304">
    <property type="entry name" value="PHYTOCHROME-LIKE PROTEIN CPH1"/>
    <property type="match status" value="1"/>
</dbReference>
<evidence type="ECO:0000259" key="9">
    <source>
        <dbReference type="PROSITE" id="PS50113"/>
    </source>
</evidence>
<dbReference type="Pfam" id="PF12860">
    <property type="entry name" value="PAS_7"/>
    <property type="match status" value="2"/>
</dbReference>
<dbReference type="InterPro" id="IPR035965">
    <property type="entry name" value="PAS-like_dom_sf"/>
</dbReference>
<evidence type="ECO:0000256" key="2">
    <source>
        <dbReference type="ARBA" id="ARBA00012438"/>
    </source>
</evidence>
<keyword evidence="4" id="KW-0808">Transferase</keyword>
<feature type="domain" description="Histidine kinase" evidence="7">
    <location>
        <begin position="678"/>
        <end position="910"/>
    </location>
</feature>
<dbReference type="SUPFAM" id="SSF55785">
    <property type="entry name" value="PYP-like sensor domain (PAS domain)"/>
    <property type="match status" value="5"/>
</dbReference>
<dbReference type="InterPro" id="IPR004358">
    <property type="entry name" value="Sig_transdc_His_kin-like_C"/>
</dbReference>
<evidence type="ECO:0000259" key="8">
    <source>
        <dbReference type="PROSITE" id="PS50112"/>
    </source>
</evidence>
<dbReference type="SMART" id="SM00387">
    <property type="entry name" value="HATPase_c"/>
    <property type="match status" value="1"/>
</dbReference>
<dbReference type="NCBIfam" id="TIGR00229">
    <property type="entry name" value="sensory_box"/>
    <property type="match status" value="2"/>
</dbReference>
<protein>
    <recommendedName>
        <fullName evidence="2">histidine kinase</fullName>
        <ecNumber evidence="2">2.7.13.3</ecNumber>
    </recommendedName>
</protein>
<dbReference type="InterPro" id="IPR003661">
    <property type="entry name" value="HisK_dim/P_dom"/>
</dbReference>
<evidence type="ECO:0000256" key="1">
    <source>
        <dbReference type="ARBA" id="ARBA00000085"/>
    </source>
</evidence>
<evidence type="ECO:0000256" key="6">
    <source>
        <dbReference type="SAM" id="Coils"/>
    </source>
</evidence>
<dbReference type="SUPFAM" id="SSF55874">
    <property type="entry name" value="ATPase domain of HSP90 chaperone/DNA topoisomerase II/histidine kinase"/>
    <property type="match status" value="1"/>
</dbReference>
<name>A0ABX2T4Q3_9PROT</name>
<dbReference type="PANTHER" id="PTHR43304:SF1">
    <property type="entry name" value="PAC DOMAIN-CONTAINING PROTEIN"/>
    <property type="match status" value="1"/>
</dbReference>
<dbReference type="SMART" id="SM00086">
    <property type="entry name" value="PAC"/>
    <property type="match status" value="2"/>
</dbReference>
<feature type="coiled-coil region" evidence="6">
    <location>
        <begin position="635"/>
        <end position="666"/>
    </location>
</feature>
<dbReference type="Pfam" id="PF02518">
    <property type="entry name" value="HATPase_c"/>
    <property type="match status" value="1"/>
</dbReference>
<evidence type="ECO:0000256" key="3">
    <source>
        <dbReference type="ARBA" id="ARBA00022553"/>
    </source>
</evidence>
<dbReference type="InterPro" id="IPR052162">
    <property type="entry name" value="Sensor_kinase/Photoreceptor"/>
</dbReference>
<dbReference type="InterPro" id="IPR001610">
    <property type="entry name" value="PAC"/>
</dbReference>
<organism evidence="10 11">
    <name type="scientific">Azospirillum oleiclasticum</name>
    <dbReference type="NCBI Taxonomy" id="2735135"/>
    <lineage>
        <taxon>Bacteria</taxon>
        <taxon>Pseudomonadati</taxon>
        <taxon>Pseudomonadota</taxon>
        <taxon>Alphaproteobacteria</taxon>
        <taxon>Rhodospirillales</taxon>
        <taxon>Azospirillaceae</taxon>
        <taxon>Azospirillum</taxon>
    </lineage>
</organism>
<dbReference type="InterPro" id="IPR003594">
    <property type="entry name" value="HATPase_dom"/>
</dbReference>
<dbReference type="SMART" id="SM00091">
    <property type="entry name" value="PAS"/>
    <property type="match status" value="4"/>
</dbReference>
<dbReference type="CDD" id="cd00130">
    <property type="entry name" value="PAS"/>
    <property type="match status" value="1"/>
</dbReference>
<keyword evidence="11" id="KW-1185">Reference proteome</keyword>
<dbReference type="EC" id="2.7.13.3" evidence="2"/>
<evidence type="ECO:0000313" key="10">
    <source>
        <dbReference type="EMBL" id="NYZ18143.1"/>
    </source>
</evidence>
<dbReference type="InterPro" id="IPR005467">
    <property type="entry name" value="His_kinase_dom"/>
</dbReference>
<reference evidence="10 11" key="1">
    <citation type="submission" date="2020-05" db="EMBL/GenBank/DDBJ databases">
        <title>Azospirillum oleiclasticum sp. nov, a nitrogen-fixing and heavy crude oil-emulsifying bacterium isolated from the crude oil of Yumen Oilfield.</title>
        <authorList>
            <person name="Wu D."/>
            <person name="Cai M."/>
            <person name="Zhang X."/>
        </authorList>
    </citation>
    <scope>NUCLEOTIDE SEQUENCE [LARGE SCALE GENOMIC DNA]</scope>
    <source>
        <strain evidence="10 11">ROY-1-1-2</strain>
    </source>
</reference>
<evidence type="ECO:0000256" key="5">
    <source>
        <dbReference type="ARBA" id="ARBA00022777"/>
    </source>
</evidence>
<dbReference type="InterPro" id="IPR036890">
    <property type="entry name" value="HATPase_C_sf"/>
</dbReference>
<dbReference type="InterPro" id="IPR013655">
    <property type="entry name" value="PAS_fold_3"/>
</dbReference>
<accession>A0ABX2T4Q3</accession>
<evidence type="ECO:0000259" key="7">
    <source>
        <dbReference type="PROSITE" id="PS50109"/>
    </source>
</evidence>
<dbReference type="Pfam" id="PF08447">
    <property type="entry name" value="PAS_3"/>
    <property type="match status" value="1"/>
</dbReference>